<reference evidence="2" key="2">
    <citation type="submission" date="2022-01" db="EMBL/GenBank/DDBJ databases">
        <authorList>
            <person name="Yamashiro T."/>
            <person name="Shiraishi A."/>
            <person name="Satake H."/>
            <person name="Nakayama K."/>
        </authorList>
    </citation>
    <scope>NUCLEOTIDE SEQUENCE</scope>
</reference>
<gene>
    <name evidence="2" type="ORF">Tco_1132306</name>
</gene>
<protein>
    <submittedName>
        <fullName evidence="2">Uncharacterized protein</fullName>
    </submittedName>
</protein>
<evidence type="ECO:0000313" key="3">
    <source>
        <dbReference type="Proteomes" id="UP001151760"/>
    </source>
</evidence>
<feature type="region of interest" description="Disordered" evidence="1">
    <location>
        <begin position="398"/>
        <end position="421"/>
    </location>
</feature>
<feature type="compositionally biased region" description="Basic and acidic residues" evidence="1">
    <location>
        <begin position="328"/>
        <end position="338"/>
    </location>
</feature>
<sequence>MTTIAQQSALDNALVAPENQCVIGKCNIRINLGMKPKEPTYQVVLDALALTTCYPAFLITAEVPDDLAYQIDNKDYNKQDKMFYPRFTKIIIHHFLKKDKSISMRNRTFMHTAQVYGAIFPKAMTNQAMLDSVAYKTYYAIALGAELPKSKKTKMKSDSAISSEETPSKKKPTKAKKDVPLTKKPATKPKLTKKKAPFKADRGKSLNILSEVALSEAAQLKEVTKRSKKYFYISYASGSGDGTDFQSRVPDEQQRKISGTNEGTGTKPGVPDVPKYDSESDKESWGSSGEEDDNDEDDTEDDEGNDDGDGNDDDDDDNDGDDDDDSDQERIELDRDEIPNLNQFNEEHEEEEENFDEFSDKEDDVNNANEENEEELDDGEELYKDVNVNLKKEDVEMTDADQSGADQHNVSQESGFEKEEEDAHVTLTAVHDTQKTEGPMQSSYVSSDFTDKILTFKNVSPADNEIASLMDTTVCHEEPNGQTSTLFIVPIMVIPTTISPPPHFFNPLPQQATPTPTPTTSEATTSFPALLDFSFVFKFNDRVTKFETDLSEMKQVDQYAQAISSIPAIVDHYINNNLGEAIHKAIQSHNAECREEAEAEKQEKILLDKMEESKSHLRTDYKRELYDALVNSYNTDKDLFNTYEEPSHTVDDSRVQKNQEFDTGNNDEQLDDEAASNNDWFKKLERPPTPDPDWNKRQHVDFRPPQTWISVTAREEKPPTSFDELMDTPIDFSAFVMNRLNIPNLTQELLTKATTYEIKWIEDMVPNLWSPVKVWYDYDHLDEIEVRREDQQLYMFKDGDFPRLRLQDIEDMFLLLVQQRLTNLTVDKRYDLNVALRMFTRRIVESQEQNRLHCIFRPSRSDIQGLEQQKQIDAYYELHKFSDGTLNDVRTALHDIASGIRMEYLPKRKWSR</sequence>
<feature type="region of interest" description="Disordered" evidence="1">
    <location>
        <begin position="643"/>
        <end position="672"/>
    </location>
</feature>
<feature type="compositionally biased region" description="Acidic residues" evidence="1">
    <location>
        <begin position="289"/>
        <end position="327"/>
    </location>
</feature>
<dbReference type="Proteomes" id="UP001151760">
    <property type="component" value="Unassembled WGS sequence"/>
</dbReference>
<evidence type="ECO:0000313" key="2">
    <source>
        <dbReference type="EMBL" id="GJU09910.1"/>
    </source>
</evidence>
<feature type="compositionally biased region" description="Acidic residues" evidence="1">
    <location>
        <begin position="347"/>
        <end position="380"/>
    </location>
</feature>
<feature type="region of interest" description="Disordered" evidence="1">
    <location>
        <begin position="153"/>
        <end position="199"/>
    </location>
</feature>
<comment type="caution">
    <text evidence="2">The sequence shown here is derived from an EMBL/GenBank/DDBJ whole genome shotgun (WGS) entry which is preliminary data.</text>
</comment>
<keyword evidence="3" id="KW-1185">Reference proteome</keyword>
<organism evidence="2 3">
    <name type="scientific">Tanacetum coccineum</name>
    <dbReference type="NCBI Taxonomy" id="301880"/>
    <lineage>
        <taxon>Eukaryota</taxon>
        <taxon>Viridiplantae</taxon>
        <taxon>Streptophyta</taxon>
        <taxon>Embryophyta</taxon>
        <taxon>Tracheophyta</taxon>
        <taxon>Spermatophyta</taxon>
        <taxon>Magnoliopsida</taxon>
        <taxon>eudicotyledons</taxon>
        <taxon>Gunneridae</taxon>
        <taxon>Pentapetalae</taxon>
        <taxon>asterids</taxon>
        <taxon>campanulids</taxon>
        <taxon>Asterales</taxon>
        <taxon>Asteraceae</taxon>
        <taxon>Asteroideae</taxon>
        <taxon>Anthemideae</taxon>
        <taxon>Anthemidinae</taxon>
        <taxon>Tanacetum</taxon>
    </lineage>
</organism>
<feature type="compositionally biased region" description="Basic residues" evidence="1">
    <location>
        <begin position="185"/>
        <end position="197"/>
    </location>
</feature>
<proteinExistence type="predicted"/>
<dbReference type="EMBL" id="BQNB010021770">
    <property type="protein sequence ID" value="GJU09910.1"/>
    <property type="molecule type" value="Genomic_DNA"/>
</dbReference>
<name>A0ABQ5JCY6_9ASTR</name>
<evidence type="ECO:0000256" key="1">
    <source>
        <dbReference type="SAM" id="MobiDB-lite"/>
    </source>
</evidence>
<accession>A0ABQ5JCY6</accession>
<reference evidence="2" key="1">
    <citation type="journal article" date="2022" name="Int. J. Mol. Sci.">
        <title>Draft Genome of Tanacetum Coccineum: Genomic Comparison of Closely Related Tanacetum-Family Plants.</title>
        <authorList>
            <person name="Yamashiro T."/>
            <person name="Shiraishi A."/>
            <person name="Nakayama K."/>
            <person name="Satake H."/>
        </authorList>
    </citation>
    <scope>NUCLEOTIDE SEQUENCE</scope>
</reference>
<feature type="compositionally biased region" description="Basic and acidic residues" evidence="1">
    <location>
        <begin position="643"/>
        <end position="660"/>
    </location>
</feature>
<feature type="compositionally biased region" description="Polar residues" evidence="1">
    <location>
        <begin position="400"/>
        <end position="414"/>
    </location>
</feature>
<feature type="region of interest" description="Disordered" evidence="1">
    <location>
        <begin position="236"/>
        <end position="381"/>
    </location>
</feature>
<feature type="compositionally biased region" description="Basic and acidic residues" evidence="1">
    <location>
        <begin position="274"/>
        <end position="284"/>
    </location>
</feature>